<protein>
    <recommendedName>
        <fullName evidence="1">Acyl-CoA dehydrogenase/oxidase N-terminal domain-containing protein</fullName>
    </recommendedName>
</protein>
<feature type="domain" description="Acyl-CoA dehydrogenase/oxidase N-terminal" evidence="1">
    <location>
        <begin position="10"/>
        <end position="77"/>
    </location>
</feature>
<dbReference type="SUPFAM" id="SSF56645">
    <property type="entry name" value="Acyl-CoA dehydrogenase NM domain-like"/>
    <property type="match status" value="1"/>
</dbReference>
<dbReference type="Gene3D" id="1.10.540.10">
    <property type="entry name" value="Acyl-CoA dehydrogenase/oxidase, N-terminal domain"/>
    <property type="match status" value="1"/>
</dbReference>
<dbReference type="AlphaFoldDB" id="A0A382TYC3"/>
<dbReference type="Pfam" id="PF02771">
    <property type="entry name" value="Acyl-CoA_dh_N"/>
    <property type="match status" value="1"/>
</dbReference>
<reference evidence="2" key="1">
    <citation type="submission" date="2018-05" db="EMBL/GenBank/DDBJ databases">
        <authorList>
            <person name="Lanie J.A."/>
            <person name="Ng W.-L."/>
            <person name="Kazmierczak K.M."/>
            <person name="Andrzejewski T.M."/>
            <person name="Davidsen T.M."/>
            <person name="Wayne K.J."/>
            <person name="Tettelin H."/>
            <person name="Glass J.I."/>
            <person name="Rusch D."/>
            <person name="Podicherti R."/>
            <person name="Tsui H.-C.T."/>
            <person name="Winkler M.E."/>
        </authorList>
    </citation>
    <scope>NUCLEOTIDE SEQUENCE</scope>
</reference>
<name>A0A382TYC3_9ZZZZ</name>
<feature type="non-terminal residue" evidence="2">
    <location>
        <position position="1"/>
    </location>
</feature>
<dbReference type="GO" id="GO:0016627">
    <property type="term" value="F:oxidoreductase activity, acting on the CH-CH group of donors"/>
    <property type="evidence" value="ECO:0007669"/>
    <property type="project" value="InterPro"/>
</dbReference>
<sequence length="80" mass="8653">MDFSFSQDIAELEQGARTFLESANGVERLRLDGDDPLSLWAQLTELGLLSVTAPESAGGLGIEFSEAVRICQTFGYSNLP</sequence>
<feature type="non-terminal residue" evidence="2">
    <location>
        <position position="80"/>
    </location>
</feature>
<dbReference type="InterPro" id="IPR009100">
    <property type="entry name" value="AcylCoA_DH/oxidase_NM_dom_sf"/>
</dbReference>
<accession>A0A382TYC3</accession>
<organism evidence="2">
    <name type="scientific">marine metagenome</name>
    <dbReference type="NCBI Taxonomy" id="408172"/>
    <lineage>
        <taxon>unclassified sequences</taxon>
        <taxon>metagenomes</taxon>
        <taxon>ecological metagenomes</taxon>
    </lineage>
</organism>
<dbReference type="GO" id="GO:0050660">
    <property type="term" value="F:flavin adenine dinucleotide binding"/>
    <property type="evidence" value="ECO:0007669"/>
    <property type="project" value="InterPro"/>
</dbReference>
<evidence type="ECO:0000313" key="2">
    <source>
        <dbReference type="EMBL" id="SVD26685.1"/>
    </source>
</evidence>
<dbReference type="InterPro" id="IPR037069">
    <property type="entry name" value="AcylCoA_DH/ox_N_sf"/>
</dbReference>
<dbReference type="EMBL" id="UINC01139871">
    <property type="protein sequence ID" value="SVD26685.1"/>
    <property type="molecule type" value="Genomic_DNA"/>
</dbReference>
<evidence type="ECO:0000259" key="1">
    <source>
        <dbReference type="Pfam" id="PF02771"/>
    </source>
</evidence>
<dbReference type="InterPro" id="IPR013786">
    <property type="entry name" value="AcylCoA_DH/ox_N"/>
</dbReference>
<proteinExistence type="predicted"/>
<gene>
    <name evidence="2" type="ORF">METZ01_LOCUS379539</name>
</gene>